<reference evidence="1" key="2">
    <citation type="submission" date="2014-03" db="EMBL/GenBank/DDBJ databases">
        <authorList>
            <person name="Urmite Genomes"/>
        </authorList>
    </citation>
    <scope>NUCLEOTIDE SEQUENCE</scope>
    <source>
        <strain evidence="1">DSM 44829</strain>
    </source>
</reference>
<dbReference type="eggNOG" id="ENOG502ZAZK">
    <property type="taxonomic scope" value="Bacteria"/>
</dbReference>
<keyword evidence="2" id="KW-1185">Reference proteome</keyword>
<dbReference type="EMBL" id="CCBB010000002">
    <property type="protein sequence ID" value="CDO08890.1"/>
    <property type="molecule type" value="Genomic_DNA"/>
</dbReference>
<name>W9BL21_MYCCO</name>
<organism evidence="1 2">
    <name type="scientific">Mycolicibacterium cosmeticum</name>
    <dbReference type="NCBI Taxonomy" id="258533"/>
    <lineage>
        <taxon>Bacteria</taxon>
        <taxon>Bacillati</taxon>
        <taxon>Actinomycetota</taxon>
        <taxon>Actinomycetes</taxon>
        <taxon>Mycobacteriales</taxon>
        <taxon>Mycobacteriaceae</taxon>
        <taxon>Mycolicibacterium</taxon>
    </lineage>
</organism>
<dbReference type="OrthoDB" id="8746011at2"/>
<protein>
    <submittedName>
        <fullName evidence="1">Uncharacterized protein</fullName>
    </submittedName>
</protein>
<dbReference type="Proteomes" id="UP000028870">
    <property type="component" value="Unassembled WGS sequence"/>
</dbReference>
<comment type="caution">
    <text evidence="1">The sequence shown here is derived from an EMBL/GenBank/DDBJ whole genome shotgun (WGS) entry which is preliminary data.</text>
</comment>
<reference evidence="1" key="1">
    <citation type="submission" date="2014-03" db="EMBL/GenBank/DDBJ databases">
        <title>Draft Genome Sequence of Mycobacterium cosmeticum DSM 44829.</title>
        <authorList>
            <person name="Croce O."/>
            <person name="Robert C."/>
            <person name="Raoult D."/>
            <person name="Drancourt M."/>
        </authorList>
    </citation>
    <scope>NUCLEOTIDE SEQUENCE [LARGE SCALE GENOMIC DNA]</scope>
    <source>
        <strain evidence="1">DSM 44829</strain>
    </source>
</reference>
<dbReference type="AlphaFoldDB" id="W9BL21"/>
<dbReference type="STRING" id="258533.BN977_03710"/>
<evidence type="ECO:0000313" key="2">
    <source>
        <dbReference type="Proteomes" id="UP000028870"/>
    </source>
</evidence>
<sequence>MTDTRLAALLTDVLDAHGGLTRWQAYDHLDAELVSGGLLYDLKGQHTDQTPRRVRVRLGRIATSIEPFGAADQRLNFTATRTAIEKLDGTVVAEGADVRPSFAGHTISTSWTALQRAYFSGYALWNYLNCPFLLSLPQIRLHPLEPVEHRGVDLVGIGAEFPANVPAHSRRQRFYFDAGRLLRRHDYRVDIAGSFPASQFLSDYTIADGFPVALSRRAFRTNDTSDLVCSDTPMVAMRFTDIRFSK</sequence>
<evidence type="ECO:0000313" key="1">
    <source>
        <dbReference type="EMBL" id="CDO08890.1"/>
    </source>
</evidence>
<proteinExistence type="predicted"/>
<dbReference type="RefSeq" id="WP_024454684.1">
    <property type="nucleotide sequence ID" value="NZ_CCBB010000002.1"/>
</dbReference>
<gene>
    <name evidence="1" type="ORF">BN977_03710</name>
</gene>
<accession>W9BL21</accession>